<evidence type="ECO:0000313" key="2">
    <source>
        <dbReference type="EMBL" id="KEF36923.1"/>
    </source>
</evidence>
<dbReference type="PATRIC" id="fig|1348973.3.peg.3721"/>
<dbReference type="GO" id="GO:0005576">
    <property type="term" value="C:extracellular region"/>
    <property type="evidence" value="ECO:0007669"/>
    <property type="project" value="InterPro"/>
</dbReference>
<dbReference type="Gene3D" id="3.90.176.10">
    <property type="entry name" value="Toxin ADP-ribosyltransferase, Chain A, domain 1"/>
    <property type="match status" value="1"/>
</dbReference>
<organism evidence="2 3">
    <name type="scientific">Schinkia azotoformans MEV2011</name>
    <dbReference type="NCBI Taxonomy" id="1348973"/>
    <lineage>
        <taxon>Bacteria</taxon>
        <taxon>Bacillati</taxon>
        <taxon>Bacillota</taxon>
        <taxon>Bacilli</taxon>
        <taxon>Bacillales</taxon>
        <taxon>Bacillaceae</taxon>
        <taxon>Calidifontibacillus/Schinkia group</taxon>
        <taxon>Schinkia</taxon>
    </lineage>
</organism>
<sequence length="223" mass="26268">MMNKKRYGEIHWSIDKKKEYREFQNATEAQDWGMAHYKNWADQYMKVMQMAKNIVKNSLYIAPLECYCGYSYRQINEFLRYDSDNENHTYRELSDILSIVLCSAPRVPCNLVLYRMVNDEFINMLVAENKRDIPTPVHEKGFMSTSLLKNIANEDEPYAAENNLLKIYVPKDTSGVYVNAVTRRSEEEMLLSPNMFLGLASYPYYDQESGKKVFECQLINFYI</sequence>
<dbReference type="AlphaFoldDB" id="A0A072NJ39"/>
<evidence type="ECO:0000313" key="3">
    <source>
        <dbReference type="Proteomes" id="UP000027936"/>
    </source>
</evidence>
<evidence type="ECO:0000259" key="1">
    <source>
        <dbReference type="Pfam" id="PF03496"/>
    </source>
</evidence>
<dbReference type="SUPFAM" id="SSF56399">
    <property type="entry name" value="ADP-ribosylation"/>
    <property type="match status" value="1"/>
</dbReference>
<name>A0A072NJ39_SCHAZ</name>
<dbReference type="PROSITE" id="PS51996">
    <property type="entry name" value="TR_MART"/>
    <property type="match status" value="1"/>
</dbReference>
<comment type="caution">
    <text evidence="2">The sequence shown here is derived from an EMBL/GenBank/DDBJ whole genome shotgun (WGS) entry which is preliminary data.</text>
</comment>
<dbReference type="GO" id="GO:0016740">
    <property type="term" value="F:transferase activity"/>
    <property type="evidence" value="ECO:0007669"/>
    <property type="project" value="UniProtKB-KW"/>
</dbReference>
<feature type="domain" description="ADP ribosyltransferase" evidence="1">
    <location>
        <begin position="29"/>
        <end position="191"/>
    </location>
</feature>
<dbReference type="Pfam" id="PF03496">
    <property type="entry name" value="ADPrib_exo_Tox"/>
    <property type="match status" value="1"/>
</dbReference>
<gene>
    <name evidence="2" type="ORF">M670_03837</name>
</gene>
<dbReference type="Proteomes" id="UP000027936">
    <property type="component" value="Unassembled WGS sequence"/>
</dbReference>
<accession>A0A072NJ39</accession>
<keyword evidence="2" id="KW-0808">Transferase</keyword>
<protein>
    <submittedName>
        <fullName evidence="2">ADP-ribosyltransferase exoenzyme</fullName>
    </submittedName>
</protein>
<proteinExistence type="predicted"/>
<dbReference type="InterPro" id="IPR003540">
    <property type="entry name" value="ADP-ribosyltransferase"/>
</dbReference>
<reference evidence="2 3" key="1">
    <citation type="submission" date="2014-04" db="EMBL/GenBank/DDBJ databases">
        <title>Draft genome sequence of Bacillus azotoformans MEV2011, a (co-) denitrifying strain unable to grow in the presence of oxygen.</title>
        <authorList>
            <person name="Nielsen M."/>
            <person name="Schreiber L."/>
            <person name="Finster K."/>
            <person name="Schramm A."/>
        </authorList>
    </citation>
    <scope>NUCLEOTIDE SEQUENCE [LARGE SCALE GENOMIC DNA]</scope>
    <source>
        <strain evidence="2 3">MEV2011</strain>
    </source>
</reference>
<dbReference type="EMBL" id="JJRY01000020">
    <property type="protein sequence ID" value="KEF36923.1"/>
    <property type="molecule type" value="Genomic_DNA"/>
</dbReference>